<reference evidence="1 2" key="1">
    <citation type="submission" date="2018-06" db="EMBL/GenBank/DDBJ databases">
        <title>Genomic Encyclopedia of Type Strains, Phase III (KMG-III): the genomes of soil and plant-associated and newly described type strains.</title>
        <authorList>
            <person name="Whitman W."/>
        </authorList>
    </citation>
    <scope>NUCLEOTIDE SEQUENCE [LARGE SCALE GENOMIC DNA]</scope>
    <source>
        <strain evidence="1 2">CECT 7732</strain>
    </source>
</reference>
<dbReference type="EMBL" id="QNRF01000001">
    <property type="protein sequence ID" value="RBO86359.1"/>
    <property type="molecule type" value="Genomic_DNA"/>
</dbReference>
<proteinExistence type="predicted"/>
<organism evidence="1 2">
    <name type="scientific">Marinomonas aquiplantarum</name>
    <dbReference type="NCBI Taxonomy" id="491951"/>
    <lineage>
        <taxon>Bacteria</taxon>
        <taxon>Pseudomonadati</taxon>
        <taxon>Pseudomonadota</taxon>
        <taxon>Gammaproteobacteria</taxon>
        <taxon>Oceanospirillales</taxon>
        <taxon>Oceanospirillaceae</taxon>
        <taxon>Marinomonas</taxon>
    </lineage>
</organism>
<dbReference type="Proteomes" id="UP000252086">
    <property type="component" value="Unassembled WGS sequence"/>
</dbReference>
<comment type="caution">
    <text evidence="1">The sequence shown here is derived from an EMBL/GenBank/DDBJ whole genome shotgun (WGS) entry which is preliminary data.</text>
</comment>
<name>A0A366DA33_9GAMM</name>
<gene>
    <name evidence="1" type="ORF">DFP76_101636</name>
</gene>
<keyword evidence="2" id="KW-1185">Reference proteome</keyword>
<sequence length="60" mass="6880">MLSIALGLQGNSWFKTERNHMLNIEIVDGNITNLIFQLSQKRPSKTAFFELSGQELHQFS</sequence>
<evidence type="ECO:0000313" key="1">
    <source>
        <dbReference type="EMBL" id="RBO86359.1"/>
    </source>
</evidence>
<protein>
    <submittedName>
        <fullName evidence="1">Uncharacterized protein</fullName>
    </submittedName>
</protein>
<dbReference type="AlphaFoldDB" id="A0A366DA33"/>
<accession>A0A366DA33</accession>
<evidence type="ECO:0000313" key="2">
    <source>
        <dbReference type="Proteomes" id="UP000252086"/>
    </source>
</evidence>